<dbReference type="PRINTS" id="PR00099">
    <property type="entry name" value="CPSGATASE"/>
</dbReference>
<dbReference type="Gene3D" id="3.40.50.880">
    <property type="match status" value="1"/>
</dbReference>
<comment type="catalytic activity">
    <reaction evidence="4">
        <text>chorismate + L-glutamine = anthranilate + pyruvate + L-glutamate + H(+)</text>
        <dbReference type="Rhea" id="RHEA:21732"/>
        <dbReference type="ChEBI" id="CHEBI:15361"/>
        <dbReference type="ChEBI" id="CHEBI:15378"/>
        <dbReference type="ChEBI" id="CHEBI:16567"/>
        <dbReference type="ChEBI" id="CHEBI:29748"/>
        <dbReference type="ChEBI" id="CHEBI:29985"/>
        <dbReference type="ChEBI" id="CHEBI:58359"/>
        <dbReference type="EC" id="4.1.3.27"/>
    </reaction>
</comment>
<dbReference type="PROSITE" id="PS51273">
    <property type="entry name" value="GATASE_TYPE_1"/>
    <property type="match status" value="1"/>
</dbReference>
<dbReference type="InterPro" id="IPR029062">
    <property type="entry name" value="Class_I_gatase-like"/>
</dbReference>
<proteinExistence type="predicted"/>
<evidence type="ECO:0000256" key="4">
    <source>
        <dbReference type="ARBA" id="ARBA00047683"/>
    </source>
</evidence>
<dbReference type="EC" id="4.1.3.27" evidence="1"/>
<reference evidence="6 7" key="1">
    <citation type="submission" date="2019-07" db="EMBL/GenBank/DDBJ databases">
        <title>Pseudomonas mangiferae sp. nov., isolated from bark of mango tree in Thailand.</title>
        <authorList>
            <person name="Srisuk N."/>
            <person name="Anurat P."/>
        </authorList>
    </citation>
    <scope>NUCLEOTIDE SEQUENCE [LARGE SCALE GENOMIC DNA]</scope>
    <source>
        <strain evidence="6 7">DMKU_BBB3-04</strain>
    </source>
</reference>
<dbReference type="PANTHER" id="PTHR43418">
    <property type="entry name" value="MULTIFUNCTIONAL TRYPTOPHAN BIOSYNTHESIS PROTEIN-RELATED"/>
    <property type="match status" value="1"/>
</dbReference>
<keyword evidence="2" id="KW-0315">Glutamine amidotransferase</keyword>
<dbReference type="InterPro" id="IPR017926">
    <property type="entry name" value="GATASE"/>
</dbReference>
<dbReference type="OrthoDB" id="9786812at2"/>
<evidence type="ECO:0000259" key="5">
    <source>
        <dbReference type="Pfam" id="PF00117"/>
    </source>
</evidence>
<feature type="domain" description="Glutamine amidotransferase" evidence="5">
    <location>
        <begin position="5"/>
        <end position="185"/>
    </location>
</feature>
<dbReference type="GO" id="GO:0002047">
    <property type="term" value="P:phenazine biosynthetic process"/>
    <property type="evidence" value="ECO:0007669"/>
    <property type="project" value="TreeGrafter"/>
</dbReference>
<dbReference type="NCBIfam" id="TIGR00566">
    <property type="entry name" value="trpG_papA"/>
    <property type="match status" value="1"/>
</dbReference>
<gene>
    <name evidence="6" type="ORF">FM069_02205</name>
</gene>
<keyword evidence="3" id="KW-0456">Lyase</keyword>
<dbReference type="InterPro" id="IPR006221">
    <property type="entry name" value="TrpG/PapA_dom"/>
</dbReference>
<dbReference type="Proteomes" id="UP000315235">
    <property type="component" value="Unassembled WGS sequence"/>
</dbReference>
<dbReference type="PRINTS" id="PR00097">
    <property type="entry name" value="ANTSNTHASEII"/>
</dbReference>
<evidence type="ECO:0000256" key="2">
    <source>
        <dbReference type="ARBA" id="ARBA00022962"/>
    </source>
</evidence>
<dbReference type="PANTHER" id="PTHR43418:SF2">
    <property type="entry name" value="BIFUNCTIONAL PROTEIN TRPGD"/>
    <property type="match status" value="1"/>
</dbReference>
<evidence type="ECO:0000313" key="6">
    <source>
        <dbReference type="EMBL" id="TRX76852.1"/>
    </source>
</evidence>
<name>A0A553H4Z9_9PSED</name>
<dbReference type="CDD" id="cd01743">
    <property type="entry name" value="GATase1_Anthranilate_Synthase"/>
    <property type="match status" value="1"/>
</dbReference>
<dbReference type="RefSeq" id="WP_143486625.1">
    <property type="nucleotide sequence ID" value="NZ_VJOY01000001.1"/>
</dbReference>
<dbReference type="GO" id="GO:0005829">
    <property type="term" value="C:cytosol"/>
    <property type="evidence" value="ECO:0007669"/>
    <property type="project" value="TreeGrafter"/>
</dbReference>
<dbReference type="GO" id="GO:0004049">
    <property type="term" value="F:anthranilate synthase activity"/>
    <property type="evidence" value="ECO:0007669"/>
    <property type="project" value="UniProtKB-EC"/>
</dbReference>
<evidence type="ECO:0000256" key="3">
    <source>
        <dbReference type="ARBA" id="ARBA00023239"/>
    </source>
</evidence>
<dbReference type="EMBL" id="VJOY01000001">
    <property type="protein sequence ID" value="TRX76852.1"/>
    <property type="molecule type" value="Genomic_DNA"/>
</dbReference>
<sequence length="199" mass="21868">MRITLLDNFDSFTYNLVEQLRLLDVAVTVMRNDTPLLTLQDRLEQDSDLLLVSPGPGHPQRAGCLLPLLNWARGRLPVIGVCLGHQALAIAAGGQVGPARQPVHGKSSRLSFDRQHGLFAGLDDLRVARYHSLVVSTLPPGFETLAESDGEIMAMADSLQRQLGLQFHPESVLTTQGQRLLENALHWCVAPPVRDRRSA</sequence>
<dbReference type="GO" id="GO:0004048">
    <property type="term" value="F:anthranilate phosphoribosyltransferase activity"/>
    <property type="evidence" value="ECO:0007669"/>
    <property type="project" value="TreeGrafter"/>
</dbReference>
<dbReference type="Pfam" id="PF00117">
    <property type="entry name" value="GATase"/>
    <property type="match status" value="1"/>
</dbReference>
<dbReference type="InterPro" id="IPR050472">
    <property type="entry name" value="Anth_synth/Amidotransfase"/>
</dbReference>
<protein>
    <recommendedName>
        <fullName evidence="1">anthranilate synthase</fullName>
        <ecNumber evidence="1">4.1.3.27</ecNumber>
    </recommendedName>
</protein>
<dbReference type="AlphaFoldDB" id="A0A553H4Z9"/>
<keyword evidence="7" id="KW-1185">Reference proteome</keyword>
<comment type="caution">
    <text evidence="6">The sequence shown here is derived from an EMBL/GenBank/DDBJ whole genome shotgun (WGS) entry which is preliminary data.</text>
</comment>
<evidence type="ECO:0000313" key="7">
    <source>
        <dbReference type="Proteomes" id="UP000315235"/>
    </source>
</evidence>
<dbReference type="PRINTS" id="PR00096">
    <property type="entry name" value="GATASE"/>
</dbReference>
<accession>A0A553H4Z9</accession>
<evidence type="ECO:0000256" key="1">
    <source>
        <dbReference type="ARBA" id="ARBA00012266"/>
    </source>
</evidence>
<dbReference type="GO" id="GO:0000162">
    <property type="term" value="P:L-tryptophan biosynthetic process"/>
    <property type="evidence" value="ECO:0007669"/>
    <property type="project" value="TreeGrafter"/>
</dbReference>
<dbReference type="SUPFAM" id="SSF52317">
    <property type="entry name" value="Class I glutamine amidotransferase-like"/>
    <property type="match status" value="1"/>
</dbReference>
<organism evidence="6 7">
    <name type="scientific">Pseudomonas mangiferae</name>
    <dbReference type="NCBI Taxonomy" id="2593654"/>
    <lineage>
        <taxon>Bacteria</taxon>
        <taxon>Pseudomonadati</taxon>
        <taxon>Pseudomonadota</taxon>
        <taxon>Gammaproteobacteria</taxon>
        <taxon>Pseudomonadales</taxon>
        <taxon>Pseudomonadaceae</taxon>
        <taxon>Pseudomonas</taxon>
    </lineage>
</organism>